<dbReference type="GO" id="GO:0008360">
    <property type="term" value="P:regulation of cell shape"/>
    <property type="evidence" value="ECO:0007669"/>
    <property type="project" value="UniProtKB-KW"/>
</dbReference>
<reference evidence="7 8" key="1">
    <citation type="journal article" date="2011" name="Stand. Genomic Sci.">
        <title>Complete genome sequence of Allochromatium vinosum DSM 180(T).</title>
        <authorList>
            <person name="Weissgerber T."/>
            <person name="Zigann R."/>
            <person name="Bruce D."/>
            <person name="Chang Y.J."/>
            <person name="Detter J.C."/>
            <person name="Han C."/>
            <person name="Hauser L."/>
            <person name="Jeffries C.D."/>
            <person name="Land M."/>
            <person name="Munk A.C."/>
            <person name="Tapia R."/>
            <person name="Dahl C."/>
        </authorList>
    </citation>
    <scope>NUCLEOTIDE SEQUENCE [LARGE SCALE GENOMIC DNA]</scope>
    <source>
        <strain evidence="8">ATCC 17899 / DSM 180 / NBRC 103801 / NCIMB 10441 / D</strain>
    </source>
</reference>
<dbReference type="GO" id="GO:0051301">
    <property type="term" value="P:cell division"/>
    <property type="evidence" value="ECO:0007669"/>
    <property type="project" value="InterPro"/>
</dbReference>
<dbReference type="STRING" id="572477.Alvin_0620"/>
<evidence type="ECO:0000256" key="5">
    <source>
        <dbReference type="ARBA" id="ARBA00023136"/>
    </source>
</evidence>
<accession>D3RPI8</accession>
<keyword evidence="3" id="KW-0133">Cell shape</keyword>
<name>D3RPI8_ALLVD</name>
<dbReference type="PANTHER" id="PTHR30474:SF3">
    <property type="entry name" value="PEPTIDOGLYCAN GLYCOSYLTRANSFERASE RODA"/>
    <property type="match status" value="1"/>
</dbReference>
<feature type="transmembrane region" description="Helical" evidence="6">
    <location>
        <begin position="59"/>
        <end position="78"/>
    </location>
</feature>
<feature type="transmembrane region" description="Helical" evidence="6">
    <location>
        <begin position="116"/>
        <end position="135"/>
    </location>
</feature>
<evidence type="ECO:0000313" key="8">
    <source>
        <dbReference type="Proteomes" id="UP000001441"/>
    </source>
</evidence>
<dbReference type="Pfam" id="PF01098">
    <property type="entry name" value="FTSW_RODA_SPOVE"/>
    <property type="match status" value="1"/>
</dbReference>
<evidence type="ECO:0000256" key="6">
    <source>
        <dbReference type="SAM" id="Phobius"/>
    </source>
</evidence>
<feature type="transmembrane region" description="Helical" evidence="6">
    <location>
        <begin position="85"/>
        <end position="104"/>
    </location>
</feature>
<keyword evidence="2 6" id="KW-0812">Transmembrane</keyword>
<feature type="transmembrane region" description="Helical" evidence="6">
    <location>
        <begin position="147"/>
        <end position="166"/>
    </location>
</feature>
<feature type="transmembrane region" description="Helical" evidence="6">
    <location>
        <begin position="412"/>
        <end position="433"/>
    </location>
</feature>
<organism evidence="7 8">
    <name type="scientific">Allochromatium vinosum (strain ATCC 17899 / DSM 180 / NBRC 103801 / NCIMB 10441 / D)</name>
    <name type="common">Chromatium vinosum</name>
    <dbReference type="NCBI Taxonomy" id="572477"/>
    <lineage>
        <taxon>Bacteria</taxon>
        <taxon>Pseudomonadati</taxon>
        <taxon>Pseudomonadota</taxon>
        <taxon>Gammaproteobacteria</taxon>
        <taxon>Chromatiales</taxon>
        <taxon>Chromatiaceae</taxon>
        <taxon>Allochromatium</taxon>
    </lineage>
</organism>
<dbReference type="RefSeq" id="WP_012969846.1">
    <property type="nucleotide sequence ID" value="NC_013851.1"/>
</dbReference>
<sequence length="452" mass="48743">MKPRQRPDMNTHPFVQAWSRRWPERRLLWLSVLGIGIGFGMMLGSGYAEGRAFALTDPLPWTLYAGTLVVLHLTLVSVHFQGDQILIGALAFLAGFGLLAQVRLGTFDVANPLDPGLYLVPAGIVLMLLVAIGLSHGRYARLTEGHWLWVWAAGSLVLVAVVLLFGQRYRGAVYGVGLVTPTELLKVTVVVFLAGFIDRHAKRLANWGKGFPLPPMRHLWPLLLFCLGLSALLLTQRDLGMVVILSVALLVMLFFGTGRTAYLVLGGVLAALAGALLLTVFSHGQRRLAAWLDPFQDPTGNSWQILQGLSGMYSGGLWGEGFGAGNPEYTPIAQSDFIYAVIGEELGFVGAVLLVLVFLVLFGRGLTIADQTRQGFGRLLCLGLTTELATQTLLNLGGVTKSIPLTGVTLPFISHGGSSLMTSFVMLGLILAVSDGMPARRRTPKPPRPPSD</sequence>
<dbReference type="HOGENOM" id="CLU_029243_3_1_6"/>
<dbReference type="AlphaFoldDB" id="D3RPI8"/>
<comment type="subcellular location">
    <subcellularLocation>
        <location evidence="1">Membrane</location>
        <topology evidence="1">Multi-pass membrane protein</topology>
    </subcellularLocation>
</comment>
<evidence type="ECO:0000256" key="4">
    <source>
        <dbReference type="ARBA" id="ARBA00022989"/>
    </source>
</evidence>
<feature type="transmembrane region" description="Helical" evidence="6">
    <location>
        <begin position="346"/>
        <end position="367"/>
    </location>
</feature>
<dbReference type="KEGG" id="alv:Alvin_0620"/>
<keyword evidence="5 6" id="KW-0472">Membrane</keyword>
<dbReference type="EMBL" id="CP001896">
    <property type="protein sequence ID" value="ADC61570.1"/>
    <property type="molecule type" value="Genomic_DNA"/>
</dbReference>
<keyword evidence="8" id="KW-1185">Reference proteome</keyword>
<evidence type="ECO:0000256" key="3">
    <source>
        <dbReference type="ARBA" id="ARBA00022960"/>
    </source>
</evidence>
<dbReference type="InterPro" id="IPR001182">
    <property type="entry name" value="FtsW/RodA"/>
</dbReference>
<feature type="transmembrane region" description="Helical" evidence="6">
    <location>
        <begin position="218"/>
        <end position="233"/>
    </location>
</feature>
<evidence type="ECO:0000313" key="7">
    <source>
        <dbReference type="EMBL" id="ADC61570.1"/>
    </source>
</evidence>
<gene>
    <name evidence="7" type="ordered locus">Alvin_0620</name>
</gene>
<keyword evidence="4 6" id="KW-1133">Transmembrane helix</keyword>
<evidence type="ECO:0000256" key="1">
    <source>
        <dbReference type="ARBA" id="ARBA00004141"/>
    </source>
</evidence>
<dbReference type="GO" id="GO:0032153">
    <property type="term" value="C:cell division site"/>
    <property type="evidence" value="ECO:0007669"/>
    <property type="project" value="TreeGrafter"/>
</dbReference>
<protein>
    <submittedName>
        <fullName evidence="7">Cell cycle protein</fullName>
    </submittedName>
</protein>
<proteinExistence type="predicted"/>
<dbReference type="PANTHER" id="PTHR30474">
    <property type="entry name" value="CELL CYCLE PROTEIN"/>
    <property type="match status" value="1"/>
</dbReference>
<feature type="transmembrane region" description="Helical" evidence="6">
    <location>
        <begin position="262"/>
        <end position="281"/>
    </location>
</feature>
<feature type="transmembrane region" description="Helical" evidence="6">
    <location>
        <begin position="27"/>
        <end position="47"/>
    </location>
</feature>
<feature type="transmembrane region" description="Helical" evidence="6">
    <location>
        <begin position="172"/>
        <end position="197"/>
    </location>
</feature>
<evidence type="ECO:0000256" key="2">
    <source>
        <dbReference type="ARBA" id="ARBA00022692"/>
    </source>
</evidence>
<dbReference type="eggNOG" id="COG0772">
    <property type="taxonomic scope" value="Bacteria"/>
</dbReference>
<dbReference type="GO" id="GO:0005886">
    <property type="term" value="C:plasma membrane"/>
    <property type="evidence" value="ECO:0007669"/>
    <property type="project" value="TreeGrafter"/>
</dbReference>
<dbReference type="Proteomes" id="UP000001441">
    <property type="component" value="Chromosome"/>
</dbReference>
<feature type="transmembrane region" description="Helical" evidence="6">
    <location>
        <begin position="239"/>
        <end position="255"/>
    </location>
</feature>
<feature type="transmembrane region" description="Helical" evidence="6">
    <location>
        <begin position="379"/>
        <end position="400"/>
    </location>
</feature>
<dbReference type="GO" id="GO:0015648">
    <property type="term" value="F:lipid-linked peptidoglycan transporter activity"/>
    <property type="evidence" value="ECO:0007669"/>
    <property type="project" value="TreeGrafter"/>
</dbReference>